<feature type="transmembrane region" description="Helical" evidence="1">
    <location>
        <begin position="125"/>
        <end position="143"/>
    </location>
</feature>
<dbReference type="PIRSF" id="PIRSF016919">
    <property type="entry name" value="HupE_UreJ"/>
    <property type="match status" value="1"/>
</dbReference>
<evidence type="ECO:0000256" key="1">
    <source>
        <dbReference type="SAM" id="Phobius"/>
    </source>
</evidence>
<evidence type="ECO:0000313" key="3">
    <source>
        <dbReference type="EMBL" id="MFC3106977.1"/>
    </source>
</evidence>
<proteinExistence type="predicted"/>
<keyword evidence="1" id="KW-0812">Transmembrane</keyword>
<comment type="caution">
    <text evidence="3">The sequence shown here is derived from an EMBL/GenBank/DDBJ whole genome shotgun (WGS) entry which is preliminary data.</text>
</comment>
<dbReference type="InterPro" id="IPR007038">
    <property type="entry name" value="HupE_UreJ"/>
</dbReference>
<feature type="transmembrane region" description="Helical" evidence="1">
    <location>
        <begin position="47"/>
        <end position="67"/>
    </location>
</feature>
<keyword evidence="2" id="KW-0732">Signal</keyword>
<sequence length="204" mass="20607">MSHRSQNNVAKVGVRLTTFGLLCLGASPAFAHIGAHDAIGLRAGFAHPFSGLDHLLAMIAVGIWAAQMKGNAKWVLPLTFPLIMVAGAVPGFMGVDLPGFEIGIATSVTVLGVLIACAVRVPTRLAAALVAAFAVVHGYAHGAELPRQAAAGFYGAGFIVATALLHLIGLSASAFGNSRLASNALRLLGGGIAACGVYLMAGAV</sequence>
<organism evidence="3 4">
    <name type="scientific">Undibacterium arcticum</name>
    <dbReference type="NCBI Taxonomy" id="1762892"/>
    <lineage>
        <taxon>Bacteria</taxon>
        <taxon>Pseudomonadati</taxon>
        <taxon>Pseudomonadota</taxon>
        <taxon>Betaproteobacteria</taxon>
        <taxon>Burkholderiales</taxon>
        <taxon>Oxalobacteraceae</taxon>
        <taxon>Undibacterium</taxon>
    </lineage>
</organism>
<name>A0ABV7EZH1_9BURK</name>
<protein>
    <submittedName>
        <fullName evidence="3">HupE/UreJ family protein</fullName>
    </submittedName>
</protein>
<gene>
    <name evidence="3" type="ORF">ACFOFO_03220</name>
</gene>
<dbReference type="EMBL" id="JBHRTP010000008">
    <property type="protein sequence ID" value="MFC3106977.1"/>
    <property type="molecule type" value="Genomic_DNA"/>
</dbReference>
<feature type="transmembrane region" description="Helical" evidence="1">
    <location>
        <begin position="149"/>
        <end position="172"/>
    </location>
</feature>
<dbReference type="Proteomes" id="UP001595530">
    <property type="component" value="Unassembled WGS sequence"/>
</dbReference>
<feature type="signal peptide" evidence="2">
    <location>
        <begin position="1"/>
        <end position="31"/>
    </location>
</feature>
<keyword evidence="1" id="KW-1133">Transmembrane helix</keyword>
<evidence type="ECO:0000313" key="4">
    <source>
        <dbReference type="Proteomes" id="UP001595530"/>
    </source>
</evidence>
<feature type="transmembrane region" description="Helical" evidence="1">
    <location>
        <begin position="74"/>
        <end position="93"/>
    </location>
</feature>
<feature type="transmembrane region" description="Helical" evidence="1">
    <location>
        <begin position="184"/>
        <end position="201"/>
    </location>
</feature>
<feature type="chain" id="PRO_5046005465" evidence="2">
    <location>
        <begin position="32"/>
        <end position="204"/>
    </location>
</feature>
<dbReference type="RefSeq" id="WP_390330839.1">
    <property type="nucleotide sequence ID" value="NZ_JBHRTP010000008.1"/>
</dbReference>
<keyword evidence="4" id="KW-1185">Reference proteome</keyword>
<dbReference type="Pfam" id="PF04955">
    <property type="entry name" value="HupE_UreJ"/>
    <property type="match status" value="1"/>
</dbReference>
<feature type="transmembrane region" description="Helical" evidence="1">
    <location>
        <begin position="99"/>
        <end position="118"/>
    </location>
</feature>
<keyword evidence="1" id="KW-0472">Membrane</keyword>
<evidence type="ECO:0000256" key="2">
    <source>
        <dbReference type="SAM" id="SignalP"/>
    </source>
</evidence>
<accession>A0ABV7EZH1</accession>
<reference evidence="4" key="1">
    <citation type="journal article" date="2019" name="Int. J. Syst. Evol. Microbiol.">
        <title>The Global Catalogue of Microorganisms (GCM) 10K type strain sequencing project: providing services to taxonomists for standard genome sequencing and annotation.</title>
        <authorList>
            <consortium name="The Broad Institute Genomics Platform"/>
            <consortium name="The Broad Institute Genome Sequencing Center for Infectious Disease"/>
            <person name="Wu L."/>
            <person name="Ma J."/>
        </authorList>
    </citation>
    <scope>NUCLEOTIDE SEQUENCE [LARGE SCALE GENOMIC DNA]</scope>
    <source>
        <strain evidence="4">KCTC 42986</strain>
    </source>
</reference>